<dbReference type="Proteomes" id="UP000093000">
    <property type="component" value="Unassembled WGS sequence"/>
</dbReference>
<dbReference type="STRING" id="101091.A0A1C7NJF2"/>
<keyword evidence="2" id="KW-1185">Reference proteome</keyword>
<proteinExistence type="predicted"/>
<evidence type="ECO:0000313" key="1">
    <source>
        <dbReference type="EMBL" id="OBZ88949.1"/>
    </source>
</evidence>
<organism evidence="1 2">
    <name type="scientific">Choanephora cucurbitarum</name>
    <dbReference type="NCBI Taxonomy" id="101091"/>
    <lineage>
        <taxon>Eukaryota</taxon>
        <taxon>Fungi</taxon>
        <taxon>Fungi incertae sedis</taxon>
        <taxon>Mucoromycota</taxon>
        <taxon>Mucoromycotina</taxon>
        <taxon>Mucoromycetes</taxon>
        <taxon>Mucorales</taxon>
        <taxon>Mucorineae</taxon>
        <taxon>Choanephoraceae</taxon>
        <taxon>Choanephoroideae</taxon>
        <taxon>Choanephora</taxon>
    </lineage>
</organism>
<protein>
    <submittedName>
        <fullName evidence="1">Uncharacterized protein</fullName>
    </submittedName>
</protein>
<comment type="caution">
    <text evidence="1">The sequence shown here is derived from an EMBL/GenBank/DDBJ whole genome shotgun (WGS) entry which is preliminary data.</text>
</comment>
<feature type="non-terminal residue" evidence="1">
    <location>
        <position position="201"/>
    </location>
</feature>
<dbReference type="EMBL" id="LUGH01000122">
    <property type="protein sequence ID" value="OBZ88949.1"/>
    <property type="molecule type" value="Genomic_DNA"/>
</dbReference>
<dbReference type="InParanoid" id="A0A1C7NJF2"/>
<gene>
    <name evidence="1" type="ORF">A0J61_03009</name>
</gene>
<evidence type="ECO:0000313" key="2">
    <source>
        <dbReference type="Proteomes" id="UP000093000"/>
    </source>
</evidence>
<dbReference type="OrthoDB" id="2288618at2759"/>
<accession>A0A1C7NJF2</accession>
<sequence length="201" mass="22955">MWSFDGGDVWSGDIVQSSIDGHIYNVLVESFHKTYSDMFVKCYQLVIDDNTPAVYLSEVEVHVPVLQLQSIVFVDRNRPVLQLDGTMVSSKFFKLFTAQHHLKKQVEGSSGKYYKVKISPIILFTDDTSGNSSKQFNAYESWSMRCASMSFKDRSSIENFHFLGALKREVKMWPAVDNEYVIVMAPLMWIVADSPCHSELC</sequence>
<dbReference type="AlphaFoldDB" id="A0A1C7NJF2"/>
<name>A0A1C7NJF2_9FUNG</name>
<reference evidence="1 2" key="1">
    <citation type="submission" date="2016-03" db="EMBL/GenBank/DDBJ databases">
        <title>Choanephora cucurbitarum.</title>
        <authorList>
            <person name="Min B."/>
            <person name="Park H."/>
            <person name="Park J.-H."/>
            <person name="Shin H.-D."/>
            <person name="Choi I.-G."/>
        </authorList>
    </citation>
    <scope>NUCLEOTIDE SEQUENCE [LARGE SCALE GENOMIC DNA]</scope>
    <source>
        <strain evidence="1 2">KUS-F28377</strain>
    </source>
</reference>